<feature type="region of interest" description="Disordered" evidence="1">
    <location>
        <begin position="40"/>
        <end position="86"/>
    </location>
</feature>
<dbReference type="GeneID" id="54552035"/>
<dbReference type="EMBL" id="ML986505">
    <property type="protein sequence ID" value="KAF2274053.1"/>
    <property type="molecule type" value="Genomic_DNA"/>
</dbReference>
<proteinExistence type="predicted"/>
<feature type="compositionally biased region" description="Basic and acidic residues" evidence="1">
    <location>
        <begin position="212"/>
        <end position="239"/>
    </location>
</feature>
<evidence type="ECO:0000256" key="1">
    <source>
        <dbReference type="SAM" id="MobiDB-lite"/>
    </source>
</evidence>
<accession>A0A6A6JCZ8</accession>
<feature type="compositionally biased region" description="Low complexity" evidence="1">
    <location>
        <begin position="135"/>
        <end position="152"/>
    </location>
</feature>
<evidence type="ECO:0000313" key="2">
    <source>
        <dbReference type="EMBL" id="KAF2274053.1"/>
    </source>
</evidence>
<reference evidence="2" key="1">
    <citation type="journal article" date="2020" name="Stud. Mycol.">
        <title>101 Dothideomycetes genomes: a test case for predicting lifestyles and emergence of pathogens.</title>
        <authorList>
            <person name="Haridas S."/>
            <person name="Albert R."/>
            <person name="Binder M."/>
            <person name="Bloem J."/>
            <person name="Labutti K."/>
            <person name="Salamov A."/>
            <person name="Andreopoulos B."/>
            <person name="Baker S."/>
            <person name="Barry K."/>
            <person name="Bills G."/>
            <person name="Bluhm B."/>
            <person name="Cannon C."/>
            <person name="Castanera R."/>
            <person name="Culley D."/>
            <person name="Daum C."/>
            <person name="Ezra D."/>
            <person name="Gonzalez J."/>
            <person name="Henrissat B."/>
            <person name="Kuo A."/>
            <person name="Liang C."/>
            <person name="Lipzen A."/>
            <person name="Lutzoni F."/>
            <person name="Magnuson J."/>
            <person name="Mondo S."/>
            <person name="Nolan M."/>
            <person name="Ohm R."/>
            <person name="Pangilinan J."/>
            <person name="Park H.-J."/>
            <person name="Ramirez L."/>
            <person name="Alfaro M."/>
            <person name="Sun H."/>
            <person name="Tritt A."/>
            <person name="Yoshinaga Y."/>
            <person name="Zwiers L.-H."/>
            <person name="Turgeon B."/>
            <person name="Goodwin S."/>
            <person name="Spatafora J."/>
            <person name="Crous P."/>
            <person name="Grigoriev I."/>
        </authorList>
    </citation>
    <scope>NUCLEOTIDE SEQUENCE</scope>
    <source>
        <strain evidence="2">CBS 379.55</strain>
    </source>
</reference>
<sequence length="284" mass="31505">MAGLLLAALGVCLGRSIEKAWYTLEDRRDRRKDEKLEKLESDKLGMAMGPGNGMMPGVGSRRRDVGMSEKEKREKRDRTASVFMDPLAPNLYDHSAQLSPTYARARPRTSPSSSSSPPPSHLRRSRLSNLRQRHSLLVLPSRSRNNNNNRHSFAAGGTSSGMEAGKRRSRSKRTTWHGWAALHAHAHAHGEGDVFGDYVALIEEEGEEGGDGYDHEQEVEQHDSSEKVETERRQEGARDRVALRRRSVAVPARREWRSSCETLVACGCRVDRGAGGSKIGAAQI</sequence>
<keyword evidence="3" id="KW-1185">Reference proteome</keyword>
<feature type="compositionally biased region" description="Basic residues" evidence="1">
    <location>
        <begin position="121"/>
        <end position="134"/>
    </location>
</feature>
<protein>
    <submittedName>
        <fullName evidence="2">Uncharacterized protein</fullName>
    </submittedName>
</protein>
<name>A0A6A6JCZ8_WESOR</name>
<evidence type="ECO:0000313" key="3">
    <source>
        <dbReference type="Proteomes" id="UP000800097"/>
    </source>
</evidence>
<dbReference type="RefSeq" id="XP_033651592.1">
    <property type="nucleotide sequence ID" value="XM_033798860.1"/>
</dbReference>
<dbReference type="Proteomes" id="UP000800097">
    <property type="component" value="Unassembled WGS sequence"/>
</dbReference>
<feature type="region of interest" description="Disordered" evidence="1">
    <location>
        <begin position="207"/>
        <end position="239"/>
    </location>
</feature>
<feature type="region of interest" description="Disordered" evidence="1">
    <location>
        <begin position="101"/>
        <end position="174"/>
    </location>
</feature>
<feature type="compositionally biased region" description="Basic and acidic residues" evidence="1">
    <location>
        <begin position="61"/>
        <end position="79"/>
    </location>
</feature>
<gene>
    <name evidence="2" type="ORF">EI97DRAFT_435423</name>
</gene>
<dbReference type="AlphaFoldDB" id="A0A6A6JCZ8"/>
<organism evidence="2 3">
    <name type="scientific">Westerdykella ornata</name>
    <dbReference type="NCBI Taxonomy" id="318751"/>
    <lineage>
        <taxon>Eukaryota</taxon>
        <taxon>Fungi</taxon>
        <taxon>Dikarya</taxon>
        <taxon>Ascomycota</taxon>
        <taxon>Pezizomycotina</taxon>
        <taxon>Dothideomycetes</taxon>
        <taxon>Pleosporomycetidae</taxon>
        <taxon>Pleosporales</taxon>
        <taxon>Sporormiaceae</taxon>
        <taxon>Westerdykella</taxon>
    </lineage>
</organism>